<feature type="non-terminal residue" evidence="1">
    <location>
        <position position="1"/>
    </location>
</feature>
<name>X0U6U4_9ZZZZ</name>
<organism evidence="1">
    <name type="scientific">marine sediment metagenome</name>
    <dbReference type="NCBI Taxonomy" id="412755"/>
    <lineage>
        <taxon>unclassified sequences</taxon>
        <taxon>metagenomes</taxon>
        <taxon>ecological metagenomes</taxon>
    </lineage>
</organism>
<accession>X0U6U4</accession>
<sequence length="85" mass="9461">PGKSSQTSARARQKGPIGATFHILLNSLPHKDLRLRAQDPDEPENVDLFPPAEIGVKCLGKGGWGLDRDYAEASMNDTWRDKWTM</sequence>
<dbReference type="AlphaFoldDB" id="X0U6U4"/>
<evidence type="ECO:0000313" key="1">
    <source>
        <dbReference type="EMBL" id="GAG01295.1"/>
    </source>
</evidence>
<dbReference type="EMBL" id="BARS01029139">
    <property type="protein sequence ID" value="GAG01295.1"/>
    <property type="molecule type" value="Genomic_DNA"/>
</dbReference>
<proteinExistence type="predicted"/>
<gene>
    <name evidence="1" type="ORF">S01H1_45583</name>
</gene>
<reference evidence="1" key="1">
    <citation type="journal article" date="2014" name="Front. Microbiol.">
        <title>High frequency of phylogenetically diverse reductive dehalogenase-homologous genes in deep subseafloor sedimentary metagenomes.</title>
        <authorList>
            <person name="Kawai M."/>
            <person name="Futagami T."/>
            <person name="Toyoda A."/>
            <person name="Takaki Y."/>
            <person name="Nishi S."/>
            <person name="Hori S."/>
            <person name="Arai W."/>
            <person name="Tsubouchi T."/>
            <person name="Morono Y."/>
            <person name="Uchiyama I."/>
            <person name="Ito T."/>
            <person name="Fujiyama A."/>
            <person name="Inagaki F."/>
            <person name="Takami H."/>
        </authorList>
    </citation>
    <scope>NUCLEOTIDE SEQUENCE</scope>
    <source>
        <strain evidence="1">Expedition CK06-06</strain>
    </source>
</reference>
<protein>
    <submittedName>
        <fullName evidence="1">Uncharacterized protein</fullName>
    </submittedName>
</protein>
<comment type="caution">
    <text evidence="1">The sequence shown here is derived from an EMBL/GenBank/DDBJ whole genome shotgun (WGS) entry which is preliminary data.</text>
</comment>